<dbReference type="Proteomes" id="UP000002281">
    <property type="component" value="Chromosome 14"/>
</dbReference>
<reference evidence="2 3" key="1">
    <citation type="journal article" date="2009" name="Science">
        <title>Genome sequence, comparative analysis, and population genetics of the domestic horse.</title>
        <authorList>
            <consortium name="Broad Institute Genome Sequencing Platform"/>
            <consortium name="Broad Institute Whole Genome Assembly Team"/>
            <person name="Wade C.M."/>
            <person name="Giulotto E."/>
            <person name="Sigurdsson S."/>
            <person name="Zoli M."/>
            <person name="Gnerre S."/>
            <person name="Imsland F."/>
            <person name="Lear T.L."/>
            <person name="Adelson D.L."/>
            <person name="Bailey E."/>
            <person name="Bellone R.R."/>
            <person name="Bloecker H."/>
            <person name="Distl O."/>
            <person name="Edgar R.C."/>
            <person name="Garber M."/>
            <person name="Leeb T."/>
            <person name="Mauceli E."/>
            <person name="MacLeod J.N."/>
            <person name="Penedo M.C.T."/>
            <person name="Raison J.M."/>
            <person name="Sharpe T."/>
            <person name="Vogel J."/>
            <person name="Andersson L."/>
            <person name="Antczak D.F."/>
            <person name="Biagi T."/>
            <person name="Binns M.M."/>
            <person name="Chowdhary B.P."/>
            <person name="Coleman S.J."/>
            <person name="Della Valle G."/>
            <person name="Fryc S."/>
            <person name="Guerin G."/>
            <person name="Hasegawa T."/>
            <person name="Hill E.W."/>
            <person name="Jurka J."/>
            <person name="Kiialainen A."/>
            <person name="Lindgren G."/>
            <person name="Liu J."/>
            <person name="Magnani E."/>
            <person name="Mickelson J.R."/>
            <person name="Murray J."/>
            <person name="Nergadze S.G."/>
            <person name="Onofrio R."/>
            <person name="Pedroni S."/>
            <person name="Piras M.F."/>
            <person name="Raudsepp T."/>
            <person name="Rocchi M."/>
            <person name="Roeed K.H."/>
            <person name="Ryder O.A."/>
            <person name="Searle S."/>
            <person name="Skow L."/>
            <person name="Swinburne J.E."/>
            <person name="Syvaenen A.C."/>
            <person name="Tozaki T."/>
            <person name="Valberg S.J."/>
            <person name="Vaudin M."/>
            <person name="White J.R."/>
            <person name="Zody M.C."/>
            <person name="Lander E.S."/>
            <person name="Lindblad-Toh K."/>
        </authorList>
    </citation>
    <scope>NUCLEOTIDE SEQUENCE [LARGE SCALE GENOMIC DNA]</scope>
    <source>
        <strain evidence="2 3">Thoroughbred</strain>
    </source>
</reference>
<evidence type="ECO:0000313" key="2">
    <source>
        <dbReference type="Ensembl" id="ENSECAP00000055860.1"/>
    </source>
</evidence>
<organism evidence="2 3">
    <name type="scientific">Equus caballus</name>
    <name type="common">Horse</name>
    <dbReference type="NCBI Taxonomy" id="9796"/>
    <lineage>
        <taxon>Eukaryota</taxon>
        <taxon>Metazoa</taxon>
        <taxon>Chordata</taxon>
        <taxon>Craniata</taxon>
        <taxon>Vertebrata</taxon>
        <taxon>Euteleostomi</taxon>
        <taxon>Mammalia</taxon>
        <taxon>Eutheria</taxon>
        <taxon>Laurasiatheria</taxon>
        <taxon>Perissodactyla</taxon>
        <taxon>Equidae</taxon>
        <taxon>Equus</taxon>
    </lineage>
</organism>
<sequence>KEKIYPTWEIRTPHQHRFQRRVSSSAFVLPDAGFFSTTGPPTTLQKSNSRDTWTAATRRGDCAPGRGDRCVCACAPLPGPFRLRRRSSSRPVPRRRPVRRPRLPSRVPAPPAAGQAAPTAQRLRAPRASVTMTATAGGPGSWSENILEYFLRSNQITAEDGAQITWYHAANHKAQVNEALKNEHRAGSQAFPVKFPLSLQQQRSMKARHQRAGAQLEVIWSHKENSSKSHVLL</sequence>
<keyword evidence="3" id="KW-1185">Reference proteome</keyword>
<proteinExistence type="predicted"/>
<accession>A0A9L0R2K1</accession>
<reference evidence="2" key="2">
    <citation type="submission" date="2025-08" db="UniProtKB">
        <authorList>
            <consortium name="Ensembl"/>
        </authorList>
    </citation>
    <scope>IDENTIFICATION</scope>
    <source>
        <strain evidence="2">Thoroughbred</strain>
    </source>
</reference>
<name>A0A9L0R2K1_HORSE</name>
<evidence type="ECO:0000256" key="1">
    <source>
        <dbReference type="SAM" id="MobiDB-lite"/>
    </source>
</evidence>
<dbReference type="GeneTree" id="ENSGT00530000063681"/>
<feature type="compositionally biased region" description="Basic residues" evidence="1">
    <location>
        <begin position="83"/>
        <end position="103"/>
    </location>
</feature>
<evidence type="ECO:0000313" key="3">
    <source>
        <dbReference type="Proteomes" id="UP000002281"/>
    </source>
</evidence>
<dbReference type="AlphaFoldDB" id="A0A9L0R2K1"/>
<protein>
    <submittedName>
        <fullName evidence="2">Family with sequence similarity 151 member B</fullName>
    </submittedName>
</protein>
<reference evidence="2" key="3">
    <citation type="submission" date="2025-09" db="UniProtKB">
        <authorList>
            <consortium name="Ensembl"/>
        </authorList>
    </citation>
    <scope>IDENTIFICATION</scope>
    <source>
        <strain evidence="2">Thoroughbred</strain>
    </source>
</reference>
<gene>
    <name evidence="2" type="primary">FAM151B</name>
</gene>
<feature type="region of interest" description="Disordered" evidence="1">
    <location>
        <begin position="83"/>
        <end position="125"/>
    </location>
</feature>
<dbReference type="Ensembl" id="ENSECAT00000100402.1">
    <property type="protein sequence ID" value="ENSECAP00000055860.1"/>
    <property type="gene ID" value="ENSECAG00000013808.4"/>
</dbReference>